<reference evidence="1 2" key="1">
    <citation type="journal article" date="2018" name="Mol. Genet. Genomics">
        <title>The red deer Cervus elaphus genome CerEla1.0: sequencing, annotating, genes, and chromosomes.</title>
        <authorList>
            <person name="Bana N.A."/>
            <person name="Nyiri A."/>
            <person name="Nagy J."/>
            <person name="Frank K."/>
            <person name="Nagy T."/>
            <person name="Steger V."/>
            <person name="Schiller M."/>
            <person name="Lakatos P."/>
            <person name="Sugar L."/>
            <person name="Horn P."/>
            <person name="Barta E."/>
            <person name="Orosz L."/>
        </authorList>
    </citation>
    <scope>NUCLEOTIDE SEQUENCE [LARGE SCALE GENOMIC DNA]</scope>
    <source>
        <strain evidence="1">Hungarian</strain>
    </source>
</reference>
<organism evidence="1 2">
    <name type="scientific">Cervus elaphus hippelaphus</name>
    <name type="common">European red deer</name>
    <dbReference type="NCBI Taxonomy" id="46360"/>
    <lineage>
        <taxon>Eukaryota</taxon>
        <taxon>Metazoa</taxon>
        <taxon>Chordata</taxon>
        <taxon>Craniata</taxon>
        <taxon>Vertebrata</taxon>
        <taxon>Euteleostomi</taxon>
        <taxon>Mammalia</taxon>
        <taxon>Eutheria</taxon>
        <taxon>Laurasiatheria</taxon>
        <taxon>Artiodactyla</taxon>
        <taxon>Ruminantia</taxon>
        <taxon>Pecora</taxon>
        <taxon>Cervidae</taxon>
        <taxon>Cervinae</taxon>
        <taxon>Cervus</taxon>
    </lineage>
</organism>
<protein>
    <submittedName>
        <fullName evidence="1">Uncharacterized protein</fullName>
    </submittedName>
</protein>
<keyword evidence="2" id="KW-1185">Reference proteome</keyword>
<name>A0A212C4K0_CEREH</name>
<dbReference type="EMBL" id="MKHE01000030">
    <property type="protein sequence ID" value="OWK00764.1"/>
    <property type="molecule type" value="Genomic_DNA"/>
</dbReference>
<proteinExistence type="predicted"/>
<dbReference type="PANTHER" id="PTHR46104:SF1">
    <property type="entry name" value="GENE 9195-RELATED"/>
    <property type="match status" value="1"/>
</dbReference>
<dbReference type="PANTHER" id="PTHR46104">
    <property type="entry name" value="GENE 9195-RELATED-RELATED"/>
    <property type="match status" value="1"/>
</dbReference>
<evidence type="ECO:0000313" key="2">
    <source>
        <dbReference type="Proteomes" id="UP000242450"/>
    </source>
</evidence>
<gene>
    <name evidence="1" type="ORF">Celaphus_00016673</name>
</gene>
<accession>A0A212C4K0</accession>
<dbReference type="Proteomes" id="UP000242450">
    <property type="component" value="Chromosome 30"/>
</dbReference>
<sequence>MPAETVPLEDRQASALLCPCILPAEPHGRRELLSPGPLPAGKPLAAHTLEDFSVRTLYDKLEDQSLHVAAQLSRHRSDALAFYRGASLQLQGLQVSPSP</sequence>
<evidence type="ECO:0000313" key="1">
    <source>
        <dbReference type="EMBL" id="OWK00764.1"/>
    </source>
</evidence>
<comment type="caution">
    <text evidence="1">The sequence shown here is derived from an EMBL/GenBank/DDBJ whole genome shotgun (WGS) entry which is preliminary data.</text>
</comment>
<dbReference type="AlphaFoldDB" id="A0A212C4K0"/>
<dbReference type="OrthoDB" id="9552057at2759"/>